<comment type="subcellular location">
    <subcellularLocation>
        <location evidence="1 10">Cell inner membrane</location>
        <topology evidence="1 10">Single-pass membrane protein</topology>
        <orientation evidence="1 10">Periplasmic side</orientation>
    </subcellularLocation>
</comment>
<accession>A0A0F5VBB0</accession>
<name>A0A0F5VBB0_9GAMM</name>
<dbReference type="InterPro" id="IPR003538">
    <property type="entry name" value="TonB"/>
</dbReference>
<keyword evidence="9" id="KW-0472">Membrane</keyword>
<dbReference type="PATRIC" id="fig|265726.11.peg.975"/>
<dbReference type="RefSeq" id="WP_046221190.1">
    <property type="nucleotide sequence ID" value="NZ_JWYV01000011.1"/>
</dbReference>
<protein>
    <recommendedName>
        <fullName evidence="10">Protein TonB</fullName>
    </recommendedName>
</protein>
<dbReference type="Pfam" id="PF03544">
    <property type="entry name" value="TonB_C"/>
    <property type="match status" value="1"/>
</dbReference>
<evidence type="ECO:0000256" key="10">
    <source>
        <dbReference type="RuleBase" id="RU362123"/>
    </source>
</evidence>
<evidence type="ECO:0000256" key="1">
    <source>
        <dbReference type="ARBA" id="ARBA00004383"/>
    </source>
</evidence>
<dbReference type="SUPFAM" id="SSF74653">
    <property type="entry name" value="TolA/TonB C-terminal domain"/>
    <property type="match status" value="1"/>
</dbReference>
<keyword evidence="14" id="KW-1185">Reference proteome</keyword>
<dbReference type="EMBL" id="JWYV01000011">
    <property type="protein sequence ID" value="KKC99413.1"/>
    <property type="molecule type" value="Genomic_DNA"/>
</dbReference>
<dbReference type="InterPro" id="IPR006260">
    <property type="entry name" value="TonB/TolA_C"/>
</dbReference>
<evidence type="ECO:0000256" key="3">
    <source>
        <dbReference type="ARBA" id="ARBA00022448"/>
    </source>
</evidence>
<feature type="domain" description="TonB C-terminal" evidence="12">
    <location>
        <begin position="114"/>
        <end position="206"/>
    </location>
</feature>
<proteinExistence type="inferred from homology"/>
<dbReference type="GO" id="GO:0031992">
    <property type="term" value="F:energy transducer activity"/>
    <property type="evidence" value="ECO:0007669"/>
    <property type="project" value="InterPro"/>
</dbReference>
<dbReference type="PANTHER" id="PTHR33446">
    <property type="entry name" value="PROTEIN TONB-RELATED"/>
    <property type="match status" value="1"/>
</dbReference>
<evidence type="ECO:0000313" key="14">
    <source>
        <dbReference type="Proteomes" id="UP000033633"/>
    </source>
</evidence>
<comment type="caution">
    <text evidence="13">The sequence shown here is derived from an EMBL/GenBank/DDBJ whole genome shotgun (WGS) entry which is preliminary data.</text>
</comment>
<dbReference type="NCBIfam" id="TIGR01352">
    <property type="entry name" value="tonB_Cterm"/>
    <property type="match status" value="1"/>
</dbReference>
<dbReference type="FunFam" id="3.30.1150.10:FF:000006">
    <property type="entry name" value="Protein TonB"/>
    <property type="match status" value="1"/>
</dbReference>
<evidence type="ECO:0000256" key="6">
    <source>
        <dbReference type="ARBA" id="ARBA00022692"/>
    </source>
</evidence>
<dbReference type="InterPro" id="IPR051045">
    <property type="entry name" value="TonB-dependent_transducer"/>
</dbReference>
<keyword evidence="6" id="KW-0812">Transmembrane</keyword>
<reference evidence="13 14" key="1">
    <citation type="submission" date="2014-12" db="EMBL/GenBank/DDBJ databases">
        <title>Mercury Reductase activity and rhizosphere competence traits in the genome of root associated Photobacterium halotolerans MELD1.</title>
        <authorList>
            <person name="Mathew D.C."/>
            <person name="Huang C.-C."/>
        </authorList>
    </citation>
    <scope>NUCLEOTIDE SEQUENCE [LARGE SCALE GENOMIC DNA]</scope>
    <source>
        <strain evidence="13 14">MELD1</strain>
    </source>
</reference>
<evidence type="ECO:0000256" key="11">
    <source>
        <dbReference type="SAM" id="MobiDB-lite"/>
    </source>
</evidence>
<keyword evidence="5 10" id="KW-0997">Cell inner membrane</keyword>
<keyword evidence="7 10" id="KW-0653">Protein transport</keyword>
<dbReference type="PRINTS" id="PR01374">
    <property type="entry name" value="TONBPROTEIN"/>
</dbReference>
<dbReference type="GO" id="GO:0005886">
    <property type="term" value="C:plasma membrane"/>
    <property type="evidence" value="ECO:0007669"/>
    <property type="project" value="UniProtKB-SubCell"/>
</dbReference>
<dbReference type="GO" id="GO:0015031">
    <property type="term" value="P:protein transport"/>
    <property type="evidence" value="ECO:0007669"/>
    <property type="project" value="UniProtKB-UniRule"/>
</dbReference>
<comment type="similarity">
    <text evidence="2 10">Belongs to the TonB family.</text>
</comment>
<dbReference type="AlphaFoldDB" id="A0A0F5VBB0"/>
<keyword evidence="10" id="KW-0735">Signal-anchor</keyword>
<keyword evidence="8" id="KW-1133">Transmembrane helix</keyword>
<dbReference type="OrthoDB" id="1628901at2"/>
<organism evidence="13 14">
    <name type="scientific">Photobacterium halotolerans</name>
    <dbReference type="NCBI Taxonomy" id="265726"/>
    <lineage>
        <taxon>Bacteria</taxon>
        <taxon>Pseudomonadati</taxon>
        <taxon>Pseudomonadota</taxon>
        <taxon>Gammaproteobacteria</taxon>
        <taxon>Vibrionales</taxon>
        <taxon>Vibrionaceae</taxon>
        <taxon>Photobacterium</taxon>
    </lineage>
</organism>
<dbReference type="InterPro" id="IPR037682">
    <property type="entry name" value="TonB_C"/>
</dbReference>
<evidence type="ECO:0000256" key="8">
    <source>
        <dbReference type="ARBA" id="ARBA00022989"/>
    </source>
</evidence>
<keyword evidence="4 10" id="KW-1003">Cell membrane</keyword>
<evidence type="ECO:0000256" key="7">
    <source>
        <dbReference type="ARBA" id="ARBA00022927"/>
    </source>
</evidence>
<evidence type="ECO:0000259" key="12">
    <source>
        <dbReference type="PROSITE" id="PS52015"/>
    </source>
</evidence>
<evidence type="ECO:0000256" key="2">
    <source>
        <dbReference type="ARBA" id="ARBA00006555"/>
    </source>
</evidence>
<evidence type="ECO:0000256" key="4">
    <source>
        <dbReference type="ARBA" id="ARBA00022475"/>
    </source>
</evidence>
<dbReference type="Gene3D" id="3.30.1150.10">
    <property type="match status" value="1"/>
</dbReference>
<dbReference type="GO" id="GO:0015891">
    <property type="term" value="P:siderophore transport"/>
    <property type="evidence" value="ECO:0007669"/>
    <property type="project" value="InterPro"/>
</dbReference>
<sequence length="206" mass="22993">MFRLLLAAPLALLITGGLFTFMAWMVDDGNRQLPEAKESLAFNMVMVEQEREAQRRQRTVPEKPETPEPPPQAMPKSAQASAVTPLVSPTMPSIAMDASVKGLAISLPTVSDVGRDQQAMPLYRVEPKYPARALKRNIEGYVVLSFTIDPQGRPTDIKIVEAEPNRVFDREAIRALKNWKYQPKIEGGQALSQYGQQVKVEFNLSK</sequence>
<evidence type="ECO:0000256" key="5">
    <source>
        <dbReference type="ARBA" id="ARBA00022519"/>
    </source>
</evidence>
<dbReference type="GO" id="GO:0030288">
    <property type="term" value="C:outer membrane-bounded periplasmic space"/>
    <property type="evidence" value="ECO:0007669"/>
    <property type="project" value="InterPro"/>
</dbReference>
<evidence type="ECO:0000256" key="9">
    <source>
        <dbReference type="ARBA" id="ARBA00023136"/>
    </source>
</evidence>
<comment type="function">
    <text evidence="10">Interacts with outer membrane receptor proteins that carry out high-affinity binding and energy dependent uptake into the periplasmic space of specific substrates. It could act to transduce energy from the cytoplasmic membrane to specific energy-requiring processes in the outer membrane, resulting in the release into the periplasm of ligands bound by these outer membrane proteins.</text>
</comment>
<dbReference type="PANTHER" id="PTHR33446:SF14">
    <property type="entry name" value="PROTEIN TONB"/>
    <property type="match status" value="1"/>
</dbReference>
<evidence type="ECO:0000313" key="13">
    <source>
        <dbReference type="EMBL" id="KKC99413.1"/>
    </source>
</evidence>
<feature type="region of interest" description="Disordered" evidence="11">
    <location>
        <begin position="51"/>
        <end position="80"/>
    </location>
</feature>
<dbReference type="PROSITE" id="PS52015">
    <property type="entry name" value="TONB_CTD"/>
    <property type="match status" value="1"/>
</dbReference>
<dbReference type="GO" id="GO:0055085">
    <property type="term" value="P:transmembrane transport"/>
    <property type="evidence" value="ECO:0007669"/>
    <property type="project" value="InterPro"/>
</dbReference>
<keyword evidence="3 10" id="KW-0813">Transport</keyword>
<gene>
    <name evidence="13" type="ORF">KY46_13705</name>
</gene>
<dbReference type="STRING" id="265726.KY46_13705"/>
<dbReference type="Proteomes" id="UP000033633">
    <property type="component" value="Unassembled WGS sequence"/>
</dbReference>
<feature type="compositionally biased region" description="Basic and acidic residues" evidence="11">
    <location>
        <begin position="51"/>
        <end position="66"/>
    </location>
</feature>